<dbReference type="AlphaFoldDB" id="A0A1M2V0X1"/>
<reference evidence="2" key="1">
    <citation type="submission" date="2016-11" db="EMBL/GenBank/DDBJ databases">
        <title>Draft Genome Sequence of Marinobacter hydrocarbonoclasticus strain STW2, a polyaromatic aromatic hydrocarbon degrading and denitrifying bacterium from rhizosphere of Seagrass Enhalus acodoides.</title>
        <authorList>
            <person name="Ling J."/>
            <person name="Dong J."/>
        </authorList>
    </citation>
    <scope>NUCLEOTIDE SEQUENCE [LARGE SCALE GENOMIC DNA]</scope>
    <source>
        <strain evidence="2">STW2</strain>
    </source>
</reference>
<proteinExistence type="predicted"/>
<protein>
    <recommendedName>
        <fullName evidence="1">DUF4055 domain-containing protein</fullName>
    </recommendedName>
</protein>
<evidence type="ECO:0000259" key="1">
    <source>
        <dbReference type="Pfam" id="PF13264"/>
    </source>
</evidence>
<organism evidence="2 3">
    <name type="scientific">Marinobacter nauticus</name>
    <name type="common">Marinobacter hydrocarbonoclasticus</name>
    <name type="synonym">Marinobacter aquaeolei</name>
    <dbReference type="NCBI Taxonomy" id="2743"/>
    <lineage>
        <taxon>Bacteria</taxon>
        <taxon>Pseudomonadati</taxon>
        <taxon>Pseudomonadota</taxon>
        <taxon>Gammaproteobacteria</taxon>
        <taxon>Pseudomonadales</taxon>
        <taxon>Marinobacteraceae</taxon>
        <taxon>Marinobacter</taxon>
    </lineage>
</organism>
<name>A0A1M2V0X1_MARNT</name>
<evidence type="ECO:0000313" key="2">
    <source>
        <dbReference type="EMBL" id="OJT01225.1"/>
    </source>
</evidence>
<comment type="caution">
    <text evidence="2">The sequence shown here is derived from an EMBL/GenBank/DDBJ whole genome shotgun (WGS) entry which is preliminary data.</text>
</comment>
<dbReference type="EMBL" id="MPKY01000001">
    <property type="protein sequence ID" value="OJT01225.1"/>
    <property type="molecule type" value="Genomic_DNA"/>
</dbReference>
<feature type="domain" description="DUF4055" evidence="1">
    <location>
        <begin position="255"/>
        <end position="387"/>
    </location>
</feature>
<dbReference type="Pfam" id="PF13264">
    <property type="entry name" value="DUF4055"/>
    <property type="match status" value="1"/>
</dbReference>
<dbReference type="RefSeq" id="WP_072677988.1">
    <property type="nucleotide sequence ID" value="NZ_MPKY01000001.1"/>
</dbReference>
<accession>A0A1M2V0X1</accession>
<evidence type="ECO:0000313" key="3">
    <source>
        <dbReference type="Proteomes" id="UP000183986"/>
    </source>
</evidence>
<dbReference type="Proteomes" id="UP000183986">
    <property type="component" value="Unassembled WGS sequence"/>
</dbReference>
<dbReference type="InterPro" id="IPR025129">
    <property type="entry name" value="DUF4055"/>
</dbReference>
<sequence>MPVNSQHPQYAEHIDDWKMMADALAGERSIKNGGTLYLPKTAGIKEAEAAAADEGGLTPEQARQLYLDYKDRAIYPLWVKDSLRTMMGLVAKQELEIQLPPALRALEQNATPDGFDLKALWLRIVSALLTKGRAPIVGDFDGNSEPYIAEYSAESGINWTEGLNNGRRDLTLAVFEESRDTDDGDEFQPVTETVYRVFALRDGQAVVRLLREDGSAIEEDETLGRQSGDNLQAIAFLPVVYIGTTDNNPDVDEIPLLTMAQAALKSYQLSADYYTSLHYTAHPQPVVAGLSDDADLRVTGPMAAWLLPEGGTANYLEFTGAGIEATRKAMEDQKNAALEVGACVLDVGAESGEARKARQDDQHSTLYGIVKQAAAGIEQMCRYLAEWRGLNPDTVTVSCEPTFSRTDVDAAMLQILSNLRLAGEVPRQVVYEALRKAQLTDLSDDQLDALNEGGDGLTDEA</sequence>
<gene>
    <name evidence="2" type="ORF">BEE62_14850</name>
</gene>
<keyword evidence="3" id="KW-1185">Reference proteome</keyword>